<feature type="domain" description="Mycothiol-dependent maleylpyruvate isomerase metal-binding" evidence="3">
    <location>
        <begin position="35"/>
        <end position="175"/>
    </location>
</feature>
<evidence type="ECO:0000259" key="2">
    <source>
        <dbReference type="Pfam" id="PF08608"/>
    </source>
</evidence>
<evidence type="ECO:0000259" key="3">
    <source>
        <dbReference type="Pfam" id="PF11716"/>
    </source>
</evidence>
<accession>A0ABV1P128</accession>
<dbReference type="Proteomes" id="UP001482520">
    <property type="component" value="Unassembled WGS sequence"/>
</dbReference>
<keyword evidence="5" id="KW-1185">Reference proteome</keyword>
<dbReference type="NCBIfam" id="TIGR03084">
    <property type="entry name" value="TIGR03084 family metal-binding protein"/>
    <property type="match status" value="1"/>
</dbReference>
<comment type="caution">
    <text evidence="4">The sequence shown here is derived from an EMBL/GenBank/DDBJ whole genome shotgun (WGS) entry which is preliminary data.</text>
</comment>
<name>A0ABV1P128_9ACTN</name>
<proteinExistence type="predicted"/>
<dbReference type="InterPro" id="IPR034660">
    <property type="entry name" value="DinB/YfiT-like"/>
</dbReference>
<gene>
    <name evidence="4" type="ORF">V6R90_14430</name>
</gene>
<sequence>MTSTPDSPPASSAGAVAPPPAQPAGGLLDALLADLRAEGDLLRATVADLDAAGWATPTPAPGWSVATQVGHLLWTDEVAALSARAGTPEGKAAWDEVVTGALGDPDRFVDEAALALGALPPAELLARWDAARAGLAEALRAVPAGQRMPWFGPPMSPTSMGTARFMETWAHAQDVHEALGTTPPPSDRIRHVAHLGVRTRGFAHSVHGEPAPTEEVRVELTSPSGETWAWGPDDAAQRVTGPALDFCLLVTQRVHRGDTALVAEGAEADHWLDIAQAFAGPAGEGREKR</sequence>
<dbReference type="InterPro" id="IPR013917">
    <property type="entry name" value="tRNA_wybutosine-synth"/>
</dbReference>
<evidence type="ECO:0000313" key="4">
    <source>
        <dbReference type="EMBL" id="MEQ7848477.1"/>
    </source>
</evidence>
<dbReference type="NCBIfam" id="TIGR03083">
    <property type="entry name" value="maleylpyruvate isomerase family mycothiol-dependent enzyme"/>
    <property type="match status" value="1"/>
</dbReference>
<feature type="domain" description="tRNA wybutosine-synthesis" evidence="2">
    <location>
        <begin position="213"/>
        <end position="263"/>
    </location>
</feature>
<dbReference type="InterPro" id="IPR017518">
    <property type="entry name" value="CHP03084"/>
</dbReference>
<dbReference type="EMBL" id="JBEGDP010000017">
    <property type="protein sequence ID" value="MEQ7848477.1"/>
    <property type="molecule type" value="Genomic_DNA"/>
</dbReference>
<dbReference type="InterPro" id="IPR024344">
    <property type="entry name" value="MDMPI_metal-binding"/>
</dbReference>
<evidence type="ECO:0000313" key="5">
    <source>
        <dbReference type="Proteomes" id="UP001482520"/>
    </source>
</evidence>
<feature type="compositionally biased region" description="Low complexity" evidence="1">
    <location>
        <begin position="1"/>
        <end position="16"/>
    </location>
</feature>
<dbReference type="Gene3D" id="1.20.120.450">
    <property type="entry name" value="dinb family like domain"/>
    <property type="match status" value="1"/>
</dbReference>
<dbReference type="Pfam" id="PF08608">
    <property type="entry name" value="Wyosine_form"/>
    <property type="match status" value="1"/>
</dbReference>
<protein>
    <submittedName>
        <fullName evidence="4">TIGR03084 family metal-binding protein</fullName>
    </submittedName>
</protein>
<dbReference type="Pfam" id="PF11716">
    <property type="entry name" value="MDMPI_N"/>
    <property type="match status" value="1"/>
</dbReference>
<organism evidence="4 5">
    <name type="scientific">Nocardioides kribbensis</name>
    <dbReference type="NCBI Taxonomy" id="305517"/>
    <lineage>
        <taxon>Bacteria</taxon>
        <taxon>Bacillati</taxon>
        <taxon>Actinomycetota</taxon>
        <taxon>Actinomycetes</taxon>
        <taxon>Propionibacteriales</taxon>
        <taxon>Nocardioidaceae</taxon>
        <taxon>Nocardioides</taxon>
    </lineage>
</organism>
<dbReference type="RefSeq" id="WP_349805075.1">
    <property type="nucleotide sequence ID" value="NZ_JBEGDP010000017.1"/>
</dbReference>
<dbReference type="InterPro" id="IPR017517">
    <property type="entry name" value="Maleyloyr_isom"/>
</dbReference>
<feature type="region of interest" description="Disordered" evidence="1">
    <location>
        <begin position="1"/>
        <end position="22"/>
    </location>
</feature>
<evidence type="ECO:0000256" key="1">
    <source>
        <dbReference type="SAM" id="MobiDB-lite"/>
    </source>
</evidence>
<reference evidence="4 5" key="1">
    <citation type="submission" date="2024-02" db="EMBL/GenBank/DDBJ databases">
        <title>Full genome sequence of Nocardioides kribbensis.</title>
        <authorList>
            <person name="Poletto B.L."/>
            <person name="Silva G."/>
            <person name="Galante D."/>
            <person name="Campos K.R."/>
            <person name="Santos M.B.N."/>
            <person name="Sacchi C.T."/>
        </authorList>
    </citation>
    <scope>NUCLEOTIDE SEQUENCE [LARGE SCALE GENOMIC DNA]</scope>
    <source>
        <strain evidence="4 5">O4R</strain>
    </source>
</reference>
<dbReference type="SUPFAM" id="SSF109854">
    <property type="entry name" value="DinB/YfiT-like putative metalloenzymes"/>
    <property type="match status" value="1"/>
</dbReference>